<dbReference type="Proteomes" id="UP000033699">
    <property type="component" value="Unassembled WGS sequence"/>
</dbReference>
<accession>A0A0F2T5M2</accession>
<feature type="non-terminal residue" evidence="1">
    <location>
        <position position="88"/>
    </location>
</feature>
<comment type="caution">
    <text evidence="1">The sequence shown here is derived from an EMBL/GenBank/DDBJ whole genome shotgun (WGS) entry which is preliminary data.</text>
</comment>
<evidence type="ECO:0000313" key="2">
    <source>
        <dbReference type="Proteomes" id="UP000033699"/>
    </source>
</evidence>
<protein>
    <submittedName>
        <fullName evidence="1">Uncharacterized protein</fullName>
    </submittedName>
</protein>
<keyword evidence="2" id="KW-1185">Reference proteome</keyword>
<proteinExistence type="predicted"/>
<dbReference type="PATRIC" id="fig|359131.3.peg.4578"/>
<evidence type="ECO:0000313" key="1">
    <source>
        <dbReference type="EMBL" id="KJS57660.1"/>
    </source>
</evidence>
<sequence length="88" mass="9361">MAAGDPVTVVDPATKHLITYVNGPDHRLWSVDPQGPGWTEFIPTTSGTVMASDAVPSVVADPATGHLITYIRDTANHLWSVDPKGPGW</sequence>
<dbReference type="EMBL" id="JZKH01000380">
    <property type="protein sequence ID" value="KJS57660.1"/>
    <property type="molecule type" value="Genomic_DNA"/>
</dbReference>
<dbReference type="OrthoDB" id="9815928at2"/>
<dbReference type="AlphaFoldDB" id="A0A0F2T5M2"/>
<gene>
    <name evidence="1" type="ORF">VM95_38280</name>
</gene>
<name>A0A0F2T5M2_STRR3</name>
<dbReference type="RefSeq" id="WP_045706399.1">
    <property type="nucleotide sequence ID" value="NZ_JZKH01000380.1"/>
</dbReference>
<organism evidence="1 2">
    <name type="scientific">Streptomyces rubellomurinus (strain ATCC 31215)</name>
    <dbReference type="NCBI Taxonomy" id="359131"/>
    <lineage>
        <taxon>Bacteria</taxon>
        <taxon>Bacillati</taxon>
        <taxon>Actinomycetota</taxon>
        <taxon>Actinomycetes</taxon>
        <taxon>Kitasatosporales</taxon>
        <taxon>Streptomycetaceae</taxon>
        <taxon>Streptomyces</taxon>
    </lineage>
</organism>
<reference evidence="1 2" key="1">
    <citation type="submission" date="2015-02" db="EMBL/GenBank/DDBJ databases">
        <authorList>
            <person name="Ju K.-S."/>
            <person name="Doroghazi J.R."/>
            <person name="Metcalf W."/>
        </authorList>
    </citation>
    <scope>NUCLEOTIDE SEQUENCE [LARGE SCALE GENOMIC DNA]</scope>
    <source>
        <strain evidence="1 2">ATCC 31215</strain>
    </source>
</reference>